<sequence>MRNLILAVALAATPAISETFEETAKGLGTSANEAMPISDSHVVLKTAGSYEMFEVSDGHPLKGASGPCFGSVEVMGADVSGGGVCVFDTATGDKAVMQWHAGGMGEDGALTGEWTVSGGTGKWTGASGGGTFSSLTDASTGKFVNTIEGAITIE</sequence>
<evidence type="ECO:0000313" key="1">
    <source>
        <dbReference type="EMBL" id="PRY23674.1"/>
    </source>
</evidence>
<keyword evidence="2" id="KW-1185">Reference proteome</keyword>
<proteinExistence type="predicted"/>
<gene>
    <name evidence="1" type="ORF">CLV78_104165</name>
</gene>
<comment type="caution">
    <text evidence="1">The sequence shown here is derived from an EMBL/GenBank/DDBJ whole genome shotgun (WGS) entry which is preliminary data.</text>
</comment>
<dbReference type="EMBL" id="PVTD01000004">
    <property type="protein sequence ID" value="PRY23674.1"/>
    <property type="molecule type" value="Genomic_DNA"/>
</dbReference>
<evidence type="ECO:0008006" key="3">
    <source>
        <dbReference type="Google" id="ProtNLM"/>
    </source>
</evidence>
<dbReference type="AlphaFoldDB" id="A0A2T0RR62"/>
<name>A0A2T0RR62_9RHOB</name>
<dbReference type="Proteomes" id="UP000239480">
    <property type="component" value="Unassembled WGS sequence"/>
</dbReference>
<reference evidence="1 2" key="1">
    <citation type="submission" date="2018-03" db="EMBL/GenBank/DDBJ databases">
        <title>Genomic Encyclopedia of Archaeal and Bacterial Type Strains, Phase II (KMG-II): from individual species to whole genera.</title>
        <authorList>
            <person name="Goeker M."/>
        </authorList>
    </citation>
    <scope>NUCLEOTIDE SEQUENCE [LARGE SCALE GENOMIC DNA]</scope>
    <source>
        <strain evidence="1 2">DSM 29328</strain>
    </source>
</reference>
<organism evidence="1 2">
    <name type="scientific">Aliiruegeria haliotis</name>
    <dbReference type="NCBI Taxonomy" id="1280846"/>
    <lineage>
        <taxon>Bacteria</taxon>
        <taxon>Pseudomonadati</taxon>
        <taxon>Pseudomonadota</taxon>
        <taxon>Alphaproteobacteria</taxon>
        <taxon>Rhodobacterales</taxon>
        <taxon>Roseobacteraceae</taxon>
        <taxon>Aliiruegeria</taxon>
    </lineage>
</organism>
<dbReference type="RefSeq" id="WP_106205065.1">
    <property type="nucleotide sequence ID" value="NZ_PVTD01000004.1"/>
</dbReference>
<evidence type="ECO:0000313" key="2">
    <source>
        <dbReference type="Proteomes" id="UP000239480"/>
    </source>
</evidence>
<dbReference type="OrthoDB" id="7862633at2"/>
<accession>A0A2T0RR62</accession>
<protein>
    <recommendedName>
        <fullName evidence="3">Avidin family protein</fullName>
    </recommendedName>
</protein>